<feature type="domain" description="DUF4296" evidence="2">
    <location>
        <begin position="26"/>
        <end position="107"/>
    </location>
</feature>
<keyword evidence="4" id="KW-1185">Reference proteome</keyword>
<gene>
    <name evidence="3" type="ORF">EV196_101212</name>
</gene>
<feature type="coiled-coil region" evidence="1">
    <location>
        <begin position="96"/>
        <end position="135"/>
    </location>
</feature>
<evidence type="ECO:0000313" key="4">
    <source>
        <dbReference type="Proteomes" id="UP000295455"/>
    </source>
</evidence>
<name>A0A4R1RQU2_9FLAO</name>
<proteinExistence type="predicted"/>
<sequence>MIKRLLIYLSIVFLVMACGFGGPKKPKNLISKKTMVNILIDARIIGSATLINKQKMLKHGVKLEDYVFEKYGIDSLQFATSNAYYAYHINDYEEIYNTVTDSLEGLKKTLKELKLKEEKEEKKRLQDSIDAIKVKDSLDIIKKKDSLIPKTLKKHNEKDEGTLINPVSDN</sequence>
<dbReference type="EMBL" id="SLUP01000001">
    <property type="protein sequence ID" value="TCL68791.1"/>
    <property type="molecule type" value="Genomic_DNA"/>
</dbReference>
<dbReference type="Pfam" id="PF14129">
    <property type="entry name" value="DUF4296"/>
    <property type="match status" value="1"/>
</dbReference>
<reference evidence="3 4" key="1">
    <citation type="submission" date="2019-03" db="EMBL/GenBank/DDBJ databases">
        <title>Genomic Encyclopedia of Type Strains, Phase IV (KMG-IV): sequencing the most valuable type-strain genomes for metagenomic binning, comparative biology and taxonomic classification.</title>
        <authorList>
            <person name="Goeker M."/>
        </authorList>
    </citation>
    <scope>NUCLEOTIDE SEQUENCE [LARGE SCALE GENOMIC DNA]</scope>
    <source>
        <strain evidence="3 4">DSM 18792</strain>
    </source>
</reference>
<dbReference type="InterPro" id="IPR025381">
    <property type="entry name" value="DUF4296"/>
</dbReference>
<evidence type="ECO:0000256" key="1">
    <source>
        <dbReference type="SAM" id="Coils"/>
    </source>
</evidence>
<organism evidence="3 4">
    <name type="scientific">Mariniflexile fucanivorans</name>
    <dbReference type="NCBI Taxonomy" id="264023"/>
    <lineage>
        <taxon>Bacteria</taxon>
        <taxon>Pseudomonadati</taxon>
        <taxon>Bacteroidota</taxon>
        <taxon>Flavobacteriia</taxon>
        <taxon>Flavobacteriales</taxon>
        <taxon>Flavobacteriaceae</taxon>
        <taxon>Mariniflexile</taxon>
    </lineage>
</organism>
<evidence type="ECO:0000259" key="2">
    <source>
        <dbReference type="Pfam" id="PF14129"/>
    </source>
</evidence>
<dbReference type="OrthoDB" id="1525222at2"/>
<comment type="caution">
    <text evidence="3">The sequence shown here is derived from an EMBL/GenBank/DDBJ whole genome shotgun (WGS) entry which is preliminary data.</text>
</comment>
<dbReference type="Proteomes" id="UP000295455">
    <property type="component" value="Unassembled WGS sequence"/>
</dbReference>
<evidence type="ECO:0000313" key="3">
    <source>
        <dbReference type="EMBL" id="TCL68791.1"/>
    </source>
</evidence>
<dbReference type="PROSITE" id="PS51257">
    <property type="entry name" value="PROKAR_LIPOPROTEIN"/>
    <property type="match status" value="1"/>
</dbReference>
<dbReference type="RefSeq" id="WP_132213998.1">
    <property type="nucleotide sequence ID" value="NZ_OX156936.1"/>
</dbReference>
<keyword evidence="1" id="KW-0175">Coiled coil</keyword>
<accession>A0A4R1RQU2</accession>
<dbReference type="AlphaFoldDB" id="A0A4R1RQU2"/>
<protein>
    <submittedName>
        <fullName evidence="3">Uncharacterized protein DUF4296</fullName>
    </submittedName>
</protein>